<feature type="domain" description="Integrase catalytic" evidence="1">
    <location>
        <begin position="855"/>
        <end position="1054"/>
    </location>
</feature>
<name>A0ABY6L4C7_9ARAC</name>
<evidence type="ECO:0000313" key="3">
    <source>
        <dbReference type="Proteomes" id="UP001235939"/>
    </source>
</evidence>
<dbReference type="PROSITE" id="PS50994">
    <property type="entry name" value="INTEGRASE"/>
    <property type="match status" value="1"/>
</dbReference>
<dbReference type="Pfam" id="PF17921">
    <property type="entry name" value="Integrase_H2C2"/>
    <property type="match status" value="1"/>
</dbReference>
<dbReference type="Gene3D" id="1.10.340.70">
    <property type="match status" value="1"/>
</dbReference>
<dbReference type="InterPro" id="IPR041588">
    <property type="entry name" value="Integrase_H2C2"/>
</dbReference>
<protein>
    <recommendedName>
        <fullName evidence="1">Integrase catalytic domain-containing protein</fullName>
    </recommendedName>
</protein>
<dbReference type="InterPro" id="IPR005312">
    <property type="entry name" value="DUF1759"/>
</dbReference>
<dbReference type="InterPro" id="IPR001584">
    <property type="entry name" value="Integrase_cat-core"/>
</dbReference>
<proteinExistence type="predicted"/>
<dbReference type="Pfam" id="PF05380">
    <property type="entry name" value="Peptidase_A17"/>
    <property type="match status" value="1"/>
</dbReference>
<reference evidence="2 3" key="1">
    <citation type="submission" date="2022-01" db="EMBL/GenBank/DDBJ databases">
        <title>A chromosomal length assembly of Cordylochernes scorpioides.</title>
        <authorList>
            <person name="Zeh D."/>
            <person name="Zeh J."/>
        </authorList>
    </citation>
    <scope>NUCLEOTIDE SEQUENCE [LARGE SCALE GENOMIC DNA]</scope>
    <source>
        <strain evidence="2">IN4F17</strain>
        <tissue evidence="2">Whole Body</tissue>
    </source>
</reference>
<evidence type="ECO:0000313" key="2">
    <source>
        <dbReference type="EMBL" id="UYV74743.1"/>
    </source>
</evidence>
<evidence type="ECO:0000259" key="1">
    <source>
        <dbReference type="PROSITE" id="PS50994"/>
    </source>
</evidence>
<keyword evidence="3" id="KW-1185">Reference proteome</keyword>
<accession>A0ABY6L4C7</accession>
<dbReference type="Pfam" id="PF03564">
    <property type="entry name" value="DUF1759"/>
    <property type="match status" value="1"/>
</dbReference>
<dbReference type="Gene3D" id="3.30.420.10">
    <property type="entry name" value="Ribonuclease H-like superfamily/Ribonuclease H"/>
    <property type="match status" value="1"/>
</dbReference>
<dbReference type="InterPro" id="IPR008042">
    <property type="entry name" value="Retrotrans_Pao"/>
</dbReference>
<dbReference type="InterPro" id="IPR036397">
    <property type="entry name" value="RNaseH_sf"/>
</dbReference>
<gene>
    <name evidence="2" type="ORF">LAZ67_12000765</name>
</gene>
<dbReference type="InterPro" id="IPR012337">
    <property type="entry name" value="RNaseH-like_sf"/>
</dbReference>
<organism evidence="2 3">
    <name type="scientific">Cordylochernes scorpioides</name>
    <dbReference type="NCBI Taxonomy" id="51811"/>
    <lineage>
        <taxon>Eukaryota</taxon>
        <taxon>Metazoa</taxon>
        <taxon>Ecdysozoa</taxon>
        <taxon>Arthropoda</taxon>
        <taxon>Chelicerata</taxon>
        <taxon>Arachnida</taxon>
        <taxon>Pseudoscorpiones</taxon>
        <taxon>Cheliferoidea</taxon>
        <taxon>Chernetidae</taxon>
        <taxon>Cordylochernes</taxon>
    </lineage>
</organism>
<dbReference type="EMBL" id="CP092874">
    <property type="protein sequence ID" value="UYV74743.1"/>
    <property type="molecule type" value="Genomic_DNA"/>
</dbReference>
<dbReference type="PANTHER" id="PTHR47331">
    <property type="entry name" value="PHD-TYPE DOMAIN-CONTAINING PROTEIN"/>
    <property type="match status" value="1"/>
</dbReference>
<dbReference type="SUPFAM" id="SSF53098">
    <property type="entry name" value="Ribonuclease H-like"/>
    <property type="match status" value="1"/>
</dbReference>
<sequence length="1132" mass="130030">MPKQTSKVTSKKFYFEISKLDDLKIELENVEPQNKGYLKVQLDNLNKIKGNIENYMNALFDSDEHESHIPMYKEANKDITELQSTLLNYLELKENINTKMEETKINLPKFSLPSFKGDLDQWLDFKTTFEDTIINNSLNNIQKFKYLQSSLSGDAASIIKGFSLTPDTFDKAWLALNERYHCTRDLAYKYCNNIPNIKYIKVTNSRNIIELIDTVKLNLRNLELLGINEEQLGNMLLTAFILKKIDSNMNKDFELSLKENTFPILQDLLTFLEKHRKGSDHINGKIYQKEDNVMKTFKTYHVHDTMDVKTKRQLLSVIAQFFDPLGIISPSIILLKILMQDAWKLQLDWDDYLPDNIVNLWAQFKKEIGYLSQVLIPRYLAIIPKEDEVRMQLHGFADASAKAYAAVCYLRCETQNDVKIQLLAAKTRVASLKAPTLPCLELCAAHLLSQLVDSIKLTLPFQIKETFFGQILKSLCAGYNPILQNGRVEKIQKTSRVDQWHHVPGVENPADCASREILPSKLVDHHLWWNGPSWLTTFDSKILSNKESVVEESEIVQSYGELIQIHYSSAEDVKSHSLPDSITRFSSYSRMKRTLAWCLRFINNSRCWSLDPHSNSLEFRVAPSAFFLVSGVDDMWQSLLMTYPARGTICWSLNPHSNSLEFRVAPSAFFLVSGVDDMWQSLLMTVCYETRPADRLLSYSPYPNAMYPSNKFSGTLTTKEIRSSELKITKVVQECYFSVEINALLSSKALPKTNKLLCLNPFIDQNGILRVGGRLKLSSLSEFQKHPIILPPKLHVTELIIRQCHQKHFHSSFNLTCSILRRTYWIINGRSFVKKILKNCVQCFKVNARPNTQLMGELPSSRTTYIRAFARTGVDLAGPILTKPRLPRSRVKLKSYIALFVCFATKAIHLELVSDLSTGSFIAALRRFTSRRGTPSDIYSDNGTNFKGVAKFLNEQYALLHASEIQDYITYSKINWHFMPPHAPHFGGIWESNIKSVKMILKKVIGSSLLTFEELTTFLTQIEATLNQRPLTPLSEDLNDLEALTPAHFLSGPSTSNLPETDNQQANLSINLSARWKHIQELKKLFILRWKKRICHKSPEKRKVEISQTKCKNWRFSLDHGTKHQFSFMDTW</sequence>
<dbReference type="Proteomes" id="UP001235939">
    <property type="component" value="Chromosome 12"/>
</dbReference>